<dbReference type="InterPro" id="IPR043129">
    <property type="entry name" value="ATPase_NBD"/>
</dbReference>
<feature type="binding site" evidence="8">
    <location>
        <position position="205"/>
    </location>
    <ligand>
        <name>substrate</name>
    </ligand>
</feature>
<feature type="binding site" evidence="8">
    <location>
        <position position="323"/>
    </location>
    <ligand>
        <name>Fe cation</name>
        <dbReference type="ChEBI" id="CHEBI:24875"/>
    </ligand>
</feature>
<keyword evidence="6 8" id="KW-0012">Acyltransferase</keyword>
<evidence type="ECO:0000313" key="11">
    <source>
        <dbReference type="Proteomes" id="UP001205748"/>
    </source>
</evidence>
<dbReference type="AlphaFoldDB" id="A0AAE3HHZ2"/>
<feature type="binding site" evidence="8">
    <location>
        <begin position="155"/>
        <end position="159"/>
    </location>
    <ligand>
        <name>substrate</name>
    </ligand>
</feature>
<dbReference type="Gene3D" id="3.30.420.40">
    <property type="match status" value="2"/>
</dbReference>
<dbReference type="InterPro" id="IPR000905">
    <property type="entry name" value="Gcp-like_dom"/>
</dbReference>
<dbReference type="NCBIfam" id="TIGR00329">
    <property type="entry name" value="gcp_kae1"/>
    <property type="match status" value="1"/>
</dbReference>
<protein>
    <recommendedName>
        <fullName evidence="8">tRNA N6-adenosine threonylcarbamoyltransferase</fullName>
        <ecNumber evidence="8">2.3.1.234</ecNumber>
    </recommendedName>
    <alternativeName>
        <fullName evidence="8">N6-L-threonylcarbamoyladenine synthase</fullName>
        <shortName evidence="8">t(6)A synthase</shortName>
    </alternativeName>
    <alternativeName>
        <fullName evidence="8">t(6)A37 threonylcarbamoyladenosine biosynthesis protein TsaD</fullName>
    </alternativeName>
    <alternativeName>
        <fullName evidence="8">tRNA threonylcarbamoyladenosine biosynthesis protein TsaD</fullName>
    </alternativeName>
</protein>
<feature type="binding site" evidence="8">
    <location>
        <position position="136"/>
    </location>
    <ligand>
        <name>Fe cation</name>
        <dbReference type="ChEBI" id="CHEBI:24875"/>
    </ligand>
</feature>
<evidence type="ECO:0000313" key="10">
    <source>
        <dbReference type="EMBL" id="MCR1898898.1"/>
    </source>
</evidence>
<keyword evidence="4 8" id="KW-0479">Metal-binding</keyword>
<dbReference type="GO" id="GO:0005737">
    <property type="term" value="C:cytoplasm"/>
    <property type="evidence" value="ECO:0007669"/>
    <property type="project" value="UniProtKB-SubCell"/>
</dbReference>
<evidence type="ECO:0000256" key="4">
    <source>
        <dbReference type="ARBA" id="ARBA00022723"/>
    </source>
</evidence>
<feature type="binding site" evidence="8">
    <location>
        <position position="295"/>
    </location>
    <ligand>
        <name>substrate</name>
    </ligand>
</feature>
<dbReference type="PANTHER" id="PTHR11735">
    <property type="entry name" value="TRNA N6-ADENOSINE THREONYLCARBAMOYLTRANSFERASE"/>
    <property type="match status" value="1"/>
</dbReference>
<dbReference type="PROSITE" id="PS01016">
    <property type="entry name" value="GLYCOPROTEASE"/>
    <property type="match status" value="1"/>
</dbReference>
<sequence length="361" mass="39087">MKYSIGEMKDTIEENKNRDKEIILMAIETSCDETSVAIVKNGREVLSNQIYSQIDIHQQFGGVVPEVASRNHLEKIPHIIEAALEESKVSYEDLDGIAVTYGPGLVGALLVGLSTAKAIAYGLHIPLIGVHHIDGHIAANYIEDPHLEPPFVCLVASGGHSHLVYVKDYGEYEVLGRTRDDAAGEAFDKIARALKLGYPGGPLIDQKAKEGNSHAIEFPRSYLEGDSYDFSFSGLKSSVLNYLNSCKMKGKEIVVEDVAASFQQAVVEVLANKTIKAALEKKVDKVCLAGGVAANSALRRAMKDLAGKNGLELGYPSPILCTDNAAMIGAAGYYQYRQGNLKDLYLNAVPNLPLILKKNIG</sequence>
<dbReference type="FunFam" id="3.30.420.40:FF:000012">
    <property type="entry name" value="tRNA N6-adenosine threonylcarbamoyltransferase"/>
    <property type="match status" value="1"/>
</dbReference>
<feature type="binding site" evidence="8">
    <location>
        <position position="201"/>
    </location>
    <ligand>
        <name>substrate</name>
    </ligand>
</feature>
<dbReference type="GO" id="GO:0061711">
    <property type="term" value="F:tRNA N(6)-L-threonylcarbamoyladenine synthase activity"/>
    <property type="evidence" value="ECO:0007669"/>
    <property type="project" value="UniProtKB-EC"/>
</dbReference>
<evidence type="ECO:0000256" key="8">
    <source>
        <dbReference type="HAMAP-Rule" id="MF_01445"/>
    </source>
</evidence>
<evidence type="ECO:0000256" key="6">
    <source>
        <dbReference type="ARBA" id="ARBA00023315"/>
    </source>
</evidence>
<proteinExistence type="inferred from homology"/>
<feature type="binding site" evidence="8">
    <location>
        <position position="188"/>
    </location>
    <ligand>
        <name>substrate</name>
    </ligand>
</feature>
<dbReference type="InterPro" id="IPR022450">
    <property type="entry name" value="TsaD"/>
</dbReference>
<dbReference type="FunFam" id="3.30.420.40:FF:000040">
    <property type="entry name" value="tRNA N6-adenosine threonylcarbamoyltransferase"/>
    <property type="match status" value="1"/>
</dbReference>
<comment type="catalytic activity">
    <reaction evidence="7 8">
        <text>L-threonylcarbamoyladenylate + adenosine(37) in tRNA = N(6)-L-threonylcarbamoyladenosine(37) in tRNA + AMP + H(+)</text>
        <dbReference type="Rhea" id="RHEA:37059"/>
        <dbReference type="Rhea" id="RHEA-COMP:10162"/>
        <dbReference type="Rhea" id="RHEA-COMP:10163"/>
        <dbReference type="ChEBI" id="CHEBI:15378"/>
        <dbReference type="ChEBI" id="CHEBI:73682"/>
        <dbReference type="ChEBI" id="CHEBI:74411"/>
        <dbReference type="ChEBI" id="CHEBI:74418"/>
        <dbReference type="ChEBI" id="CHEBI:456215"/>
        <dbReference type="EC" id="2.3.1.234"/>
    </reaction>
</comment>
<dbReference type="Pfam" id="PF00814">
    <property type="entry name" value="TsaD"/>
    <property type="match status" value="1"/>
</dbReference>
<evidence type="ECO:0000256" key="7">
    <source>
        <dbReference type="ARBA" id="ARBA00048117"/>
    </source>
</evidence>
<name>A0AAE3HHZ2_9FIRM</name>
<keyword evidence="5 8" id="KW-0408">Iron</keyword>
<reference evidence="10" key="1">
    <citation type="submission" date="2022-07" db="EMBL/GenBank/DDBJ databases">
        <title>Enhanced cultured diversity of the mouse gut microbiota enables custom-made synthetic communities.</title>
        <authorList>
            <person name="Afrizal A."/>
        </authorList>
    </citation>
    <scope>NUCLEOTIDE SEQUENCE</scope>
    <source>
        <strain evidence="10">DSM 28593</strain>
    </source>
</reference>
<gene>
    <name evidence="8 10" type="primary">tsaD</name>
    <name evidence="10" type="ORF">NSA47_07865</name>
</gene>
<comment type="subcellular location">
    <subcellularLocation>
        <location evidence="8">Cytoplasm</location>
    </subcellularLocation>
</comment>
<dbReference type="CDD" id="cd24133">
    <property type="entry name" value="ASKHA_NBD_TsaD_bac"/>
    <property type="match status" value="1"/>
</dbReference>
<dbReference type="PRINTS" id="PR00789">
    <property type="entry name" value="OSIALOPTASE"/>
</dbReference>
<dbReference type="NCBIfam" id="TIGR03723">
    <property type="entry name" value="T6A_TsaD_YgjD"/>
    <property type="match status" value="1"/>
</dbReference>
<keyword evidence="1 8" id="KW-0963">Cytoplasm</keyword>
<comment type="caution">
    <text evidence="10">The sequence shown here is derived from an EMBL/GenBank/DDBJ whole genome shotgun (WGS) entry which is preliminary data.</text>
</comment>
<keyword evidence="2 8" id="KW-0808">Transferase</keyword>
<dbReference type="EMBL" id="JANKAS010000005">
    <property type="protein sequence ID" value="MCR1898898.1"/>
    <property type="molecule type" value="Genomic_DNA"/>
</dbReference>
<comment type="similarity">
    <text evidence="8">Belongs to the KAE1 / TsaD family.</text>
</comment>
<accession>A0AAE3HHZ2</accession>
<feature type="binding site" evidence="8">
    <location>
        <position position="132"/>
    </location>
    <ligand>
        <name>Fe cation</name>
        <dbReference type="ChEBI" id="CHEBI:24875"/>
    </ligand>
</feature>
<dbReference type="PANTHER" id="PTHR11735:SF6">
    <property type="entry name" value="TRNA N6-ADENOSINE THREONYLCARBAMOYLTRANSFERASE, MITOCHONDRIAL"/>
    <property type="match status" value="1"/>
</dbReference>
<dbReference type="Proteomes" id="UP001205748">
    <property type="component" value="Unassembled WGS sequence"/>
</dbReference>
<evidence type="ECO:0000256" key="5">
    <source>
        <dbReference type="ARBA" id="ARBA00023004"/>
    </source>
</evidence>
<dbReference type="InterPro" id="IPR017861">
    <property type="entry name" value="KAE1/TsaD"/>
</dbReference>
<comment type="function">
    <text evidence="8">Required for the formation of a threonylcarbamoyl group on adenosine at position 37 (t(6)A37) in tRNAs that read codons beginning with adenine. Is involved in the transfer of the threonylcarbamoyl moiety of threonylcarbamoyl-AMP (TC-AMP) to the N6 group of A37, together with TsaE and TsaB. TsaD likely plays a direct catalytic role in this reaction.</text>
</comment>
<evidence type="ECO:0000256" key="1">
    <source>
        <dbReference type="ARBA" id="ARBA00022490"/>
    </source>
</evidence>
<dbReference type="GO" id="GO:0002949">
    <property type="term" value="P:tRNA threonylcarbamoyladenosine modification"/>
    <property type="evidence" value="ECO:0007669"/>
    <property type="project" value="UniProtKB-UniRule"/>
</dbReference>
<evidence type="ECO:0000256" key="2">
    <source>
        <dbReference type="ARBA" id="ARBA00022679"/>
    </source>
</evidence>
<keyword evidence="3 8" id="KW-0819">tRNA processing</keyword>
<evidence type="ECO:0000259" key="9">
    <source>
        <dbReference type="Pfam" id="PF00814"/>
    </source>
</evidence>
<feature type="domain" description="Gcp-like" evidence="9">
    <location>
        <begin position="44"/>
        <end position="329"/>
    </location>
</feature>
<dbReference type="HAMAP" id="MF_01445">
    <property type="entry name" value="TsaD"/>
    <property type="match status" value="1"/>
</dbReference>
<dbReference type="SUPFAM" id="SSF53067">
    <property type="entry name" value="Actin-like ATPase domain"/>
    <property type="match status" value="2"/>
</dbReference>
<evidence type="ECO:0000256" key="3">
    <source>
        <dbReference type="ARBA" id="ARBA00022694"/>
    </source>
</evidence>
<dbReference type="InterPro" id="IPR017860">
    <property type="entry name" value="Peptidase_M22_CS"/>
</dbReference>
<dbReference type="GO" id="GO:0005506">
    <property type="term" value="F:iron ion binding"/>
    <property type="evidence" value="ECO:0007669"/>
    <property type="project" value="UniProtKB-UniRule"/>
</dbReference>
<comment type="cofactor">
    <cofactor evidence="8">
        <name>Fe(2+)</name>
        <dbReference type="ChEBI" id="CHEBI:29033"/>
    </cofactor>
    <text evidence="8">Binds 1 Fe(2+) ion per subunit.</text>
</comment>
<organism evidence="10 11">
    <name type="scientific">Irregularibacter muris</name>
    <dbReference type="NCBI Taxonomy" id="1796619"/>
    <lineage>
        <taxon>Bacteria</taxon>
        <taxon>Bacillati</taxon>
        <taxon>Bacillota</taxon>
        <taxon>Clostridia</taxon>
        <taxon>Eubacteriales</taxon>
        <taxon>Eubacteriaceae</taxon>
        <taxon>Irregularibacter</taxon>
    </lineage>
</organism>
<keyword evidence="11" id="KW-1185">Reference proteome</keyword>
<dbReference type="EC" id="2.3.1.234" evidence="8"/>